<dbReference type="OrthoDB" id="3489680at2759"/>
<reference evidence="2" key="1">
    <citation type="submission" date="2020-10" db="EMBL/GenBank/DDBJ databases">
        <title>Genome Sequence of Monilinia vaccinii-corymbosi Sheds Light on Mummy Berry Disease Infection of Blueberry and Mating Type.</title>
        <authorList>
            <person name="Yow A.G."/>
            <person name="Zhang Y."/>
            <person name="Bansal K."/>
            <person name="Eacker S.M."/>
            <person name="Sullivan S."/>
            <person name="Liachko I."/>
            <person name="Cubeta M.A."/>
            <person name="Rollins J.A."/>
            <person name="Ashrafi H."/>
        </authorList>
    </citation>
    <scope>NUCLEOTIDE SEQUENCE</scope>
    <source>
        <strain evidence="2">RL-1</strain>
    </source>
</reference>
<dbReference type="Proteomes" id="UP000672032">
    <property type="component" value="Chromosome 1"/>
</dbReference>
<evidence type="ECO:0000313" key="2">
    <source>
        <dbReference type="EMBL" id="QSZ28942.1"/>
    </source>
</evidence>
<feature type="region of interest" description="Disordered" evidence="1">
    <location>
        <begin position="314"/>
        <end position="334"/>
    </location>
</feature>
<feature type="compositionally biased region" description="Basic residues" evidence="1">
    <location>
        <begin position="513"/>
        <end position="522"/>
    </location>
</feature>
<feature type="region of interest" description="Disordered" evidence="1">
    <location>
        <begin position="481"/>
        <end position="522"/>
    </location>
</feature>
<name>A0A8A3NWV4_9HELO</name>
<feature type="region of interest" description="Disordered" evidence="1">
    <location>
        <begin position="752"/>
        <end position="840"/>
    </location>
</feature>
<keyword evidence="3" id="KW-1185">Reference proteome</keyword>
<protein>
    <submittedName>
        <fullName evidence="2">Uncharacterized protein</fullName>
    </submittedName>
</protein>
<feature type="compositionally biased region" description="Basic and acidic residues" evidence="1">
    <location>
        <begin position="787"/>
        <end position="801"/>
    </location>
</feature>
<organism evidence="2 3">
    <name type="scientific">Monilinia vaccinii-corymbosi</name>
    <dbReference type="NCBI Taxonomy" id="61207"/>
    <lineage>
        <taxon>Eukaryota</taxon>
        <taxon>Fungi</taxon>
        <taxon>Dikarya</taxon>
        <taxon>Ascomycota</taxon>
        <taxon>Pezizomycotina</taxon>
        <taxon>Leotiomycetes</taxon>
        <taxon>Helotiales</taxon>
        <taxon>Sclerotiniaceae</taxon>
        <taxon>Monilinia</taxon>
    </lineage>
</organism>
<evidence type="ECO:0000313" key="3">
    <source>
        <dbReference type="Proteomes" id="UP000672032"/>
    </source>
</evidence>
<proteinExistence type="predicted"/>
<dbReference type="EMBL" id="CP063405">
    <property type="protein sequence ID" value="QSZ28942.1"/>
    <property type="molecule type" value="Genomic_DNA"/>
</dbReference>
<evidence type="ECO:0000256" key="1">
    <source>
        <dbReference type="SAM" id="MobiDB-lite"/>
    </source>
</evidence>
<accession>A0A8A3NWV4</accession>
<feature type="compositionally biased region" description="Gly residues" evidence="1">
    <location>
        <begin position="803"/>
        <end position="823"/>
    </location>
</feature>
<gene>
    <name evidence="2" type="ORF">DSL72_003449</name>
</gene>
<dbReference type="AlphaFoldDB" id="A0A8A3NWV4"/>
<sequence length="840" mass="93181">METMEREDDHPKAKLITLQIDNVNEFPALSSIPSPPTQKPVIASTWSSLFASQVPKAPRPVHHPSISPLSITPTTEISLDSNSTEENENMLISPSAAECMSILSYETTETAVERDEANTPWDSPTAEKDLNISVAKDENIDSDATIIFPGFIATDIDTPEPPQKELLPPFEFPAMRVEAEMGLYNTSPKLTKAEKMEVEELSEAERHDTPSYIRGGLPLRQVVENDPDRVLHAIRHMMNGIVQMRRQLGAPPDEIKFLIKNHQRALNQIDFLSENERVARLAVERREAANREARLATEKKRAIYAREVESSKSTKFNPSAKSFSPSTSNSMPMESIGSTPSFALPFPPKIQKPSPLKYSVLQEPGFMVEQRRTSPAPYKFHPLLNRSRTWSTHRPSIAIGPAGPYSHFNTCNIRPRSPIFVHQVQLPFSKVPSQLPLDSLTHREVDPQQETIVQTPPRSPTTIQSQLHLSLADMSLLRTPVTGKTDHKSTPTSPTKELSADPSFKATSTNTSPRRKKSNFHRTCHQPQLPQSKAHCFKMIIPPIDTADDIQRAVFLIPRTHRHICPSSLTSPDFKCHVPGCLLQEICPDFTSENGCPFRPHPLSDWPWIYPHTNPSISQDRQCQFVHIPGTCIQSLSHHHTTKPSSEATLAPYPDQDPATQSHYCPIPRCSIMRVHPWGCAKDWKTGLAANGYQAIPPDYEVQTHHHHHHHHHQAAGEIPAEWRWRTAMEGLRIAHARGDYGCRGGSMPAGATFPAGHPGADLRNWGPSSSFLPTHTHVRSRNGRACGKDRDSDKDKERGRLRGGGDGSAGSRGGGSGSGSGSRAGSHDPRGKPTRTSSA</sequence>